<reference evidence="1 2" key="1">
    <citation type="submission" date="2015-11" db="EMBL/GenBank/DDBJ databases">
        <title>Exploring the genomic traits of fungus-feeding bacterial genus Collimonas.</title>
        <authorList>
            <person name="Song C."/>
            <person name="Schmidt R."/>
            <person name="de Jager V."/>
            <person name="Krzyzanowska D."/>
            <person name="Jongedijk E."/>
            <person name="Cankar K."/>
            <person name="Beekwilder J."/>
            <person name="van Veen A."/>
            <person name="de Boer W."/>
            <person name="van Veen J.A."/>
            <person name="Garbeva P."/>
        </authorList>
    </citation>
    <scope>NUCLEOTIDE SEQUENCE [LARGE SCALE GENOMIC DNA]</scope>
    <source>
        <strain evidence="1 2">Ter282</strain>
    </source>
</reference>
<dbReference type="Gene3D" id="3.40.50.1240">
    <property type="entry name" value="Phosphoglycerate mutase-like"/>
    <property type="match status" value="1"/>
</dbReference>
<evidence type="ECO:0000313" key="2">
    <source>
        <dbReference type="Proteomes" id="UP000071778"/>
    </source>
</evidence>
<gene>
    <name evidence="1" type="ORF">CAter282_1868</name>
</gene>
<dbReference type="SUPFAM" id="SSF53254">
    <property type="entry name" value="Phosphoglycerate mutase-like"/>
    <property type="match status" value="1"/>
</dbReference>
<organism evidence="1 2">
    <name type="scientific">Collimonas arenae</name>
    <dbReference type="NCBI Taxonomy" id="279058"/>
    <lineage>
        <taxon>Bacteria</taxon>
        <taxon>Pseudomonadati</taxon>
        <taxon>Pseudomonadota</taxon>
        <taxon>Betaproteobacteria</taxon>
        <taxon>Burkholderiales</taxon>
        <taxon>Oxalobacteraceae</taxon>
        <taxon>Collimonas</taxon>
    </lineage>
</organism>
<name>A0A127QHV7_9BURK</name>
<protein>
    <submittedName>
        <fullName evidence="1">Histidine phosphatase super family protein</fullName>
    </submittedName>
</protein>
<dbReference type="InterPro" id="IPR029033">
    <property type="entry name" value="His_PPase_superfam"/>
</dbReference>
<dbReference type="PATRIC" id="fig|279058.18.peg.1843"/>
<dbReference type="CDD" id="cd07040">
    <property type="entry name" value="HP"/>
    <property type="match status" value="1"/>
</dbReference>
<dbReference type="Pfam" id="PF00300">
    <property type="entry name" value="His_Phos_1"/>
    <property type="match status" value="1"/>
</dbReference>
<dbReference type="EMBL" id="CP013235">
    <property type="protein sequence ID" value="AMP09641.1"/>
    <property type="molecule type" value="Genomic_DNA"/>
</dbReference>
<dbReference type="InterPro" id="IPR013078">
    <property type="entry name" value="His_Pase_superF_clade-1"/>
</dbReference>
<dbReference type="Proteomes" id="UP000071778">
    <property type="component" value="Chromosome"/>
</dbReference>
<evidence type="ECO:0000313" key="1">
    <source>
        <dbReference type="EMBL" id="AMP09641.1"/>
    </source>
</evidence>
<proteinExistence type="predicted"/>
<dbReference type="SMART" id="SM00855">
    <property type="entry name" value="PGAM"/>
    <property type="match status" value="1"/>
</dbReference>
<dbReference type="AlphaFoldDB" id="A0A127QHV7"/>
<dbReference type="RefSeq" id="WP_061537125.1">
    <property type="nucleotide sequence ID" value="NZ_CP013235.1"/>
</dbReference>
<sequence>MELILWRHAEAEIGEPDEGRALTGKGHKQAWKMADWLDHNLPNSCKIISSPATRTVQTAEALGRKFKTHPHLAPDCSAEQLLAVANWPFNREPVLIIGHQPTLGQVAALLIAGQMQEWSVRKGNVWWIAQRERGDITTNYLKAVMSSDLIAK</sequence>
<accession>A0A127QHV7</accession>
<keyword evidence="2" id="KW-1185">Reference proteome</keyword>